<accession>A0AA39NYX1</accession>
<feature type="region of interest" description="Disordered" evidence="1">
    <location>
        <begin position="326"/>
        <end position="358"/>
    </location>
</feature>
<reference evidence="2" key="1">
    <citation type="submission" date="2023-06" db="EMBL/GenBank/DDBJ databases">
        <authorList>
            <consortium name="Lawrence Berkeley National Laboratory"/>
            <person name="Ahrendt S."/>
            <person name="Sahu N."/>
            <person name="Indic B."/>
            <person name="Wong-Bajracharya J."/>
            <person name="Merenyi Z."/>
            <person name="Ke H.-M."/>
            <person name="Monk M."/>
            <person name="Kocsube S."/>
            <person name="Drula E."/>
            <person name="Lipzen A."/>
            <person name="Balint B."/>
            <person name="Henrissat B."/>
            <person name="Andreopoulos B."/>
            <person name="Martin F.M."/>
            <person name="Harder C.B."/>
            <person name="Rigling D."/>
            <person name="Ford K.L."/>
            <person name="Foster G.D."/>
            <person name="Pangilinan J."/>
            <person name="Papanicolaou A."/>
            <person name="Barry K."/>
            <person name="LaButti K."/>
            <person name="Viragh M."/>
            <person name="Koriabine M."/>
            <person name="Yan M."/>
            <person name="Riley R."/>
            <person name="Champramary S."/>
            <person name="Plett K.L."/>
            <person name="Tsai I.J."/>
            <person name="Slot J."/>
            <person name="Sipos G."/>
            <person name="Plett J."/>
            <person name="Nagy L.G."/>
            <person name="Grigoriev I.V."/>
        </authorList>
    </citation>
    <scope>NUCLEOTIDE SEQUENCE</scope>
    <source>
        <strain evidence="2">ICMP 16352</strain>
    </source>
</reference>
<feature type="compositionally biased region" description="Basic and acidic residues" evidence="1">
    <location>
        <begin position="342"/>
        <end position="357"/>
    </location>
</feature>
<organism evidence="2 3">
    <name type="scientific">Armillaria novae-zelandiae</name>
    <dbReference type="NCBI Taxonomy" id="153914"/>
    <lineage>
        <taxon>Eukaryota</taxon>
        <taxon>Fungi</taxon>
        <taxon>Dikarya</taxon>
        <taxon>Basidiomycota</taxon>
        <taxon>Agaricomycotina</taxon>
        <taxon>Agaricomycetes</taxon>
        <taxon>Agaricomycetidae</taxon>
        <taxon>Agaricales</taxon>
        <taxon>Marasmiineae</taxon>
        <taxon>Physalacriaceae</taxon>
        <taxon>Armillaria</taxon>
    </lineage>
</organism>
<keyword evidence="3" id="KW-1185">Reference proteome</keyword>
<gene>
    <name evidence="2" type="ORF">IW261DRAFT_1651091</name>
</gene>
<sequence length="580" mass="65542">MYVAVSPLSILVFTSLAREMDTDLPTSVQQATETKLLQSLPLHNRTRLLTFPLSACLLPLREEPAIQHSDAPDDIVASLGVWAGFSTSIQDLAQSLPAAYRRGLVRLPQAVVKPLHQLTNQNSQKWVDLVEALVSWCLVDELLRCEGIDDGEFAIDYQAKFKPSAKLTQWVTCLAEWPSVLLSTIRSQDRHHIETALPSLPAGTQLSTEQKALWQDLQAACSWHRRGHQRYWEKLLHLIEGVAWQLRWMRRTRGDPEAYGRQLQMFAVNNGMTNASKYAPIARADLCVYRPFDLARVDGILLAIHSGKSSFKPLLVGDKTAFRRVDTSNGYGGSPHLSSPNRKSEERTSQTHSRSELSKGGCIRMTTGRLLVKAQIDKVKDEGPDETLKAQLMETIRKWFETYRTVFLLCPRKIVLSDDEVSEDVKKLVTYWREMFMEGWGGDGIGLKFVCGRTSSERLVRASFFGHDLLRMILQMYIKAQPRSSPPRLSEYLSRANVRAEVLETMLECVTGGGRAQDILDDPQLLQSLQSFLKSPDDHVFRVPVDLEGEPSLKPSMSSLREMRQSLHRNFQSQSMHPSS</sequence>
<dbReference type="EMBL" id="JAUEPR010000028">
    <property type="protein sequence ID" value="KAK0474276.1"/>
    <property type="molecule type" value="Genomic_DNA"/>
</dbReference>
<dbReference type="AlphaFoldDB" id="A0AA39NYX1"/>
<evidence type="ECO:0000256" key="1">
    <source>
        <dbReference type="SAM" id="MobiDB-lite"/>
    </source>
</evidence>
<dbReference type="Proteomes" id="UP001175227">
    <property type="component" value="Unassembled WGS sequence"/>
</dbReference>
<name>A0AA39NYX1_9AGAR</name>
<comment type="caution">
    <text evidence="2">The sequence shown here is derived from an EMBL/GenBank/DDBJ whole genome shotgun (WGS) entry which is preliminary data.</text>
</comment>
<evidence type="ECO:0000313" key="3">
    <source>
        <dbReference type="Proteomes" id="UP001175227"/>
    </source>
</evidence>
<proteinExistence type="predicted"/>
<evidence type="ECO:0000313" key="2">
    <source>
        <dbReference type="EMBL" id="KAK0474276.1"/>
    </source>
</evidence>
<protein>
    <submittedName>
        <fullName evidence="2">Uncharacterized protein</fullName>
    </submittedName>
</protein>